<dbReference type="PROSITE" id="PS50883">
    <property type="entry name" value="EAL"/>
    <property type="match status" value="1"/>
</dbReference>
<dbReference type="CDD" id="cd01948">
    <property type="entry name" value="EAL"/>
    <property type="match status" value="1"/>
</dbReference>
<dbReference type="InterPro" id="IPR029787">
    <property type="entry name" value="Nucleotide_cyclase"/>
</dbReference>
<protein>
    <submittedName>
        <fullName evidence="3">Sensor domain-containing phosphodiesterase</fullName>
    </submittedName>
</protein>
<evidence type="ECO:0000313" key="4">
    <source>
        <dbReference type="Proteomes" id="UP000690515"/>
    </source>
</evidence>
<feature type="domain" description="GGDEF" evidence="2">
    <location>
        <begin position="213"/>
        <end position="352"/>
    </location>
</feature>
<dbReference type="InterPro" id="IPR029016">
    <property type="entry name" value="GAF-like_dom_sf"/>
</dbReference>
<dbReference type="SUPFAM" id="SSF141868">
    <property type="entry name" value="EAL domain-like"/>
    <property type="match status" value="1"/>
</dbReference>
<name>A0ABS5ZBQ3_9GAMM</name>
<feature type="domain" description="EAL" evidence="1">
    <location>
        <begin position="361"/>
        <end position="616"/>
    </location>
</feature>
<dbReference type="SUPFAM" id="SSF55781">
    <property type="entry name" value="GAF domain-like"/>
    <property type="match status" value="1"/>
</dbReference>
<dbReference type="SMART" id="SM00065">
    <property type="entry name" value="GAF"/>
    <property type="match status" value="1"/>
</dbReference>
<dbReference type="EMBL" id="JAGSOY010000020">
    <property type="protein sequence ID" value="MBU2711488.1"/>
    <property type="molecule type" value="Genomic_DNA"/>
</dbReference>
<dbReference type="InterPro" id="IPR003018">
    <property type="entry name" value="GAF"/>
</dbReference>
<dbReference type="InterPro" id="IPR035919">
    <property type="entry name" value="EAL_sf"/>
</dbReference>
<dbReference type="Gene3D" id="3.20.20.450">
    <property type="entry name" value="EAL domain"/>
    <property type="match status" value="1"/>
</dbReference>
<proteinExistence type="predicted"/>
<dbReference type="SUPFAM" id="SSF55073">
    <property type="entry name" value="Nucleotide cyclase"/>
    <property type="match status" value="1"/>
</dbReference>
<dbReference type="InterPro" id="IPR043128">
    <property type="entry name" value="Rev_trsase/Diguanyl_cyclase"/>
</dbReference>
<evidence type="ECO:0000313" key="3">
    <source>
        <dbReference type="EMBL" id="MBU2711488.1"/>
    </source>
</evidence>
<dbReference type="InterPro" id="IPR001633">
    <property type="entry name" value="EAL_dom"/>
</dbReference>
<dbReference type="Pfam" id="PF01590">
    <property type="entry name" value="GAF"/>
    <property type="match status" value="1"/>
</dbReference>
<dbReference type="Pfam" id="PF00990">
    <property type="entry name" value="GGDEF"/>
    <property type="match status" value="1"/>
</dbReference>
<comment type="caution">
    <text evidence="3">The sequence shown here is derived from an EMBL/GenBank/DDBJ whole genome shotgun (WGS) entry which is preliminary data.</text>
</comment>
<organism evidence="3 4">
    <name type="scientific">Zooshikella harenae</name>
    <dbReference type="NCBI Taxonomy" id="2827238"/>
    <lineage>
        <taxon>Bacteria</taxon>
        <taxon>Pseudomonadati</taxon>
        <taxon>Pseudomonadota</taxon>
        <taxon>Gammaproteobacteria</taxon>
        <taxon>Oceanospirillales</taxon>
        <taxon>Zooshikellaceae</taxon>
        <taxon>Zooshikella</taxon>
    </lineage>
</organism>
<dbReference type="Gene3D" id="3.30.450.40">
    <property type="match status" value="1"/>
</dbReference>
<sequence>MVQTEAIATFKKPPLSLNEDERINDLKLLNILDTSSEERFDRITELMADVLDVPIALVSLVDSHRQWFKSTCGLQASETSRDISFCGHAILESEILVIEDAYKDNRFANNPLVVGEPYIRFYAGVVLRGPMGHPVGTCCIIDRKPRVLTGRQRNHLLIFSDLVESELLHNYNVFQLKEQTISNAFYDPVTGLSNQRLLIDRFQQTIINNDSFSNIVICIINICRFSHLINAWGRKIGDQVLQDVAVRLKSELKKEYTVAYLEGDKFAVLGFTRRAKEANNTTNIKYVLPSKLCSIFQKSFCVNGIDLYLKVRVGVSEYPGDGKDALTLLENARMCSKSSNKDSALCVVYFSDESSQLISRQFILEQHLQKGIENNNFYLVYQPIVCINSGEIIGFETLLRFCDSVLGDVSPSEFIPVAEQTGLISLIGEWVLKTVCKHICQWKKVSSTFCKPITVNLSGVQLVDKGLVTVLLGILEEYDVGCDAVQFEVTESCILKDFDAALMNMNLLSNLGFKFLIDDFGTGYSSLSYLQRMPIYKVKLDRSFIINIDKENADCMLVHNIINLSHDIGLAVVAEGVENNEQLSILKDLGCDQVQCFLISKPLPYHIVSKRVKDSDFCYKTQCL</sequence>
<dbReference type="SMART" id="SM00052">
    <property type="entry name" value="EAL"/>
    <property type="match status" value="1"/>
</dbReference>
<dbReference type="SMART" id="SM00267">
    <property type="entry name" value="GGDEF"/>
    <property type="match status" value="1"/>
</dbReference>
<gene>
    <name evidence="3" type="ORF">KCG35_10490</name>
</gene>
<dbReference type="PROSITE" id="PS50887">
    <property type="entry name" value="GGDEF"/>
    <property type="match status" value="1"/>
</dbReference>
<evidence type="ECO:0000259" key="1">
    <source>
        <dbReference type="PROSITE" id="PS50883"/>
    </source>
</evidence>
<dbReference type="Proteomes" id="UP000690515">
    <property type="component" value="Unassembled WGS sequence"/>
</dbReference>
<evidence type="ECO:0000259" key="2">
    <source>
        <dbReference type="PROSITE" id="PS50887"/>
    </source>
</evidence>
<dbReference type="PANTHER" id="PTHR33121:SF19">
    <property type="entry name" value="CYCLIC DI-GMP PHOSPHODIESTERASE PA2567"/>
    <property type="match status" value="1"/>
</dbReference>
<accession>A0ABS5ZBQ3</accession>
<dbReference type="RefSeq" id="WP_215819645.1">
    <property type="nucleotide sequence ID" value="NZ_JAGSOY010000020.1"/>
</dbReference>
<keyword evidence="4" id="KW-1185">Reference proteome</keyword>
<dbReference type="InterPro" id="IPR000160">
    <property type="entry name" value="GGDEF_dom"/>
</dbReference>
<dbReference type="Gene3D" id="3.30.70.270">
    <property type="match status" value="1"/>
</dbReference>
<dbReference type="NCBIfam" id="TIGR00254">
    <property type="entry name" value="GGDEF"/>
    <property type="match status" value="1"/>
</dbReference>
<reference evidence="3 4" key="1">
    <citation type="submission" date="2021-04" db="EMBL/GenBank/DDBJ databases">
        <authorList>
            <person name="Pira H."/>
            <person name="Risdian C."/>
            <person name="Wink J."/>
        </authorList>
    </citation>
    <scope>NUCLEOTIDE SEQUENCE [LARGE SCALE GENOMIC DNA]</scope>
    <source>
        <strain evidence="3 4">WH53</strain>
    </source>
</reference>
<dbReference type="PANTHER" id="PTHR33121">
    <property type="entry name" value="CYCLIC DI-GMP PHOSPHODIESTERASE PDEF"/>
    <property type="match status" value="1"/>
</dbReference>
<dbReference type="CDD" id="cd01949">
    <property type="entry name" value="GGDEF"/>
    <property type="match status" value="1"/>
</dbReference>
<dbReference type="Pfam" id="PF00563">
    <property type="entry name" value="EAL"/>
    <property type="match status" value="1"/>
</dbReference>
<dbReference type="InterPro" id="IPR050706">
    <property type="entry name" value="Cyclic-di-GMP_PDE-like"/>
</dbReference>